<organism evidence="1 2">
    <name type="scientific">Empedobacter brevis</name>
    <dbReference type="NCBI Taxonomy" id="247"/>
    <lineage>
        <taxon>Bacteria</taxon>
        <taxon>Pseudomonadati</taxon>
        <taxon>Bacteroidota</taxon>
        <taxon>Flavobacteriia</taxon>
        <taxon>Flavobacteriales</taxon>
        <taxon>Weeksellaceae</taxon>
        <taxon>Empedobacter</taxon>
    </lineage>
</organism>
<protein>
    <submittedName>
        <fullName evidence="1">Uncharacterized protein</fullName>
    </submittedName>
</protein>
<reference evidence="1" key="1">
    <citation type="submission" date="2020-06" db="EMBL/GenBank/DDBJ databases">
        <authorList>
            <person name="Dong N."/>
        </authorList>
    </citation>
    <scope>NUCLEOTIDE SEQUENCE</scope>
    <source>
        <strain evidence="1">R655-4</strain>
    </source>
</reference>
<name>A0AAJ1QDQ8_9FLAO</name>
<gene>
    <name evidence="1" type="ORF">HX001_06380</name>
</gene>
<dbReference type="RefSeq" id="WP_286492321.1">
    <property type="nucleotide sequence ID" value="NZ_JACAGJ010000003.1"/>
</dbReference>
<evidence type="ECO:0000313" key="1">
    <source>
        <dbReference type="EMBL" id="MDM1072121.1"/>
    </source>
</evidence>
<dbReference type="Proteomes" id="UP001170959">
    <property type="component" value="Unassembled WGS sequence"/>
</dbReference>
<proteinExistence type="predicted"/>
<dbReference type="AlphaFoldDB" id="A0AAJ1QDQ8"/>
<evidence type="ECO:0000313" key="2">
    <source>
        <dbReference type="Proteomes" id="UP001170959"/>
    </source>
</evidence>
<comment type="caution">
    <text evidence="1">The sequence shown here is derived from an EMBL/GenBank/DDBJ whole genome shotgun (WGS) entry which is preliminary data.</text>
</comment>
<reference evidence="1" key="2">
    <citation type="journal article" date="2022" name="Sci. Total Environ.">
        <title>Prevalence, transmission, and molecular epidemiology of tet(X)-positive bacteria among humans, animals, and environmental niches in China: An epidemiological, and genomic-based study.</title>
        <authorList>
            <person name="Dong N."/>
            <person name="Zeng Y."/>
            <person name="Cai C."/>
            <person name="Sun C."/>
            <person name="Lu J."/>
            <person name="Liu C."/>
            <person name="Zhou H."/>
            <person name="Sun Q."/>
            <person name="Shu L."/>
            <person name="Wang H."/>
            <person name="Wang Y."/>
            <person name="Wang S."/>
            <person name="Wu C."/>
            <person name="Chan E.W."/>
            <person name="Chen G."/>
            <person name="Shen Z."/>
            <person name="Chen S."/>
            <person name="Zhang R."/>
        </authorList>
    </citation>
    <scope>NUCLEOTIDE SEQUENCE</scope>
    <source>
        <strain evidence="1">R655-4</strain>
    </source>
</reference>
<accession>A0AAJ1QDQ8</accession>
<dbReference type="EMBL" id="JACAGJ010000003">
    <property type="protein sequence ID" value="MDM1072121.1"/>
    <property type="molecule type" value="Genomic_DNA"/>
</dbReference>
<sequence>MKYYEKLRIDSIKKYYPIELQIEYNNIKGTFFRKENENVFLAYEPINDSKTEFIIYFFKSENEKDGNKFIDDFNERDITFRVDDIKILDILLIANSLEYTIKDSDYDDIDKLFPLEEN</sequence>